<dbReference type="RefSeq" id="WP_192595442.1">
    <property type="nucleotide sequence ID" value="NZ_BAAALJ010000002.1"/>
</dbReference>
<evidence type="ECO:0000313" key="6">
    <source>
        <dbReference type="Proteomes" id="UP000643525"/>
    </source>
</evidence>
<organism evidence="5 6">
    <name type="scientific">Nesterenkonia lutea</name>
    <dbReference type="NCBI Taxonomy" id="272919"/>
    <lineage>
        <taxon>Bacteria</taxon>
        <taxon>Bacillati</taxon>
        <taxon>Actinomycetota</taxon>
        <taxon>Actinomycetes</taxon>
        <taxon>Micrococcales</taxon>
        <taxon>Micrococcaceae</taxon>
        <taxon>Nesterenkonia</taxon>
    </lineage>
</organism>
<keyword evidence="2 3" id="KW-0690">Ribosome biogenesis</keyword>
<name>A0ABR9JER8_9MICC</name>
<dbReference type="HAMAP" id="MF_00003">
    <property type="entry name" value="RbfA"/>
    <property type="match status" value="1"/>
</dbReference>
<dbReference type="EMBL" id="JADBED010000001">
    <property type="protein sequence ID" value="MBE1524424.1"/>
    <property type="molecule type" value="Genomic_DNA"/>
</dbReference>
<dbReference type="Proteomes" id="UP000643525">
    <property type="component" value="Unassembled WGS sequence"/>
</dbReference>
<dbReference type="SUPFAM" id="SSF89919">
    <property type="entry name" value="Ribosome-binding factor A, RbfA"/>
    <property type="match status" value="1"/>
</dbReference>
<dbReference type="PANTHER" id="PTHR33515:SF1">
    <property type="entry name" value="RIBOSOME-BINDING FACTOR A, CHLOROPLASTIC-RELATED"/>
    <property type="match status" value="1"/>
</dbReference>
<dbReference type="InterPro" id="IPR015946">
    <property type="entry name" value="KH_dom-like_a/b"/>
</dbReference>
<feature type="compositionally biased region" description="Basic and acidic residues" evidence="4">
    <location>
        <begin position="121"/>
        <end position="140"/>
    </location>
</feature>
<keyword evidence="6" id="KW-1185">Reference proteome</keyword>
<comment type="caution">
    <text evidence="5">The sequence shown here is derived from an EMBL/GenBank/DDBJ whole genome shotgun (WGS) entry which is preliminary data.</text>
</comment>
<dbReference type="NCBIfam" id="TIGR00082">
    <property type="entry name" value="rbfA"/>
    <property type="match status" value="1"/>
</dbReference>
<dbReference type="InterPro" id="IPR023799">
    <property type="entry name" value="RbfA_dom_sf"/>
</dbReference>
<comment type="similarity">
    <text evidence="3">Belongs to the RbfA family.</text>
</comment>
<keyword evidence="1 3" id="KW-0963">Cytoplasm</keyword>
<feature type="region of interest" description="Disordered" evidence="4">
    <location>
        <begin position="121"/>
        <end position="175"/>
    </location>
</feature>
<accession>A0ABR9JER8</accession>
<evidence type="ECO:0000313" key="5">
    <source>
        <dbReference type="EMBL" id="MBE1524424.1"/>
    </source>
</evidence>
<reference evidence="5 6" key="1">
    <citation type="submission" date="2020-10" db="EMBL/GenBank/DDBJ databases">
        <title>Sequencing the genomes of 1000 actinobacteria strains.</title>
        <authorList>
            <person name="Klenk H.-P."/>
        </authorList>
    </citation>
    <scope>NUCLEOTIDE SEQUENCE [LARGE SCALE GENOMIC DNA]</scope>
    <source>
        <strain evidence="5 6">DSM 15666</strain>
    </source>
</reference>
<dbReference type="Pfam" id="PF02033">
    <property type="entry name" value="RBFA"/>
    <property type="match status" value="1"/>
</dbReference>
<gene>
    <name evidence="3" type="primary">rbfA</name>
    <name evidence="5" type="ORF">H4W27_001542</name>
</gene>
<protein>
    <recommendedName>
        <fullName evidence="3">Ribosome-binding factor A</fullName>
    </recommendedName>
</protein>
<dbReference type="InterPro" id="IPR020053">
    <property type="entry name" value="Ribosome-bd_factorA_CS"/>
</dbReference>
<evidence type="ECO:0000256" key="4">
    <source>
        <dbReference type="SAM" id="MobiDB-lite"/>
    </source>
</evidence>
<dbReference type="PANTHER" id="PTHR33515">
    <property type="entry name" value="RIBOSOME-BINDING FACTOR A, CHLOROPLASTIC-RELATED"/>
    <property type="match status" value="1"/>
</dbReference>
<proteinExistence type="inferred from homology"/>
<dbReference type="PROSITE" id="PS01319">
    <property type="entry name" value="RBFA"/>
    <property type="match status" value="1"/>
</dbReference>
<feature type="compositionally biased region" description="Acidic residues" evidence="4">
    <location>
        <begin position="141"/>
        <end position="154"/>
    </location>
</feature>
<comment type="subunit">
    <text evidence="3">Monomer. Binds 30S ribosomal subunits, but not 50S ribosomal subunits or 70S ribosomes.</text>
</comment>
<evidence type="ECO:0000256" key="2">
    <source>
        <dbReference type="ARBA" id="ARBA00022517"/>
    </source>
</evidence>
<comment type="subcellular location">
    <subcellularLocation>
        <location evidence="3">Cytoplasm</location>
    </subcellularLocation>
</comment>
<evidence type="ECO:0000256" key="3">
    <source>
        <dbReference type="HAMAP-Rule" id="MF_00003"/>
    </source>
</evidence>
<dbReference type="Gene3D" id="3.30.300.20">
    <property type="match status" value="1"/>
</dbReference>
<comment type="function">
    <text evidence="3">One of several proteins that assist in the late maturation steps of the functional core of the 30S ribosomal subunit. Associates with free 30S ribosomal subunits (but not with 30S subunits that are part of 70S ribosomes or polysomes). Required for efficient processing of 16S rRNA. May interact with the 5'-terminal helix region of 16S rRNA.</text>
</comment>
<evidence type="ECO:0000256" key="1">
    <source>
        <dbReference type="ARBA" id="ARBA00022490"/>
    </source>
</evidence>
<sequence length="175" mass="19192">MADPARAARLAQRIKVIVAEALRRRVKDERAELITVTDARVTNDLQHSTVYYTVMAPDEDSRTGAEAVLAANQGVLRHELGRQLNIRLTPTLEFVADEIPESAAHMEDLLRKAREQDEQVAALRKDAQPASEEKPYRWQVEEEAAETGAEAEAEAEAKAPEAGTGTEASTSDEAS</sequence>
<dbReference type="InterPro" id="IPR000238">
    <property type="entry name" value="RbfA"/>
</dbReference>